<keyword evidence="2" id="KW-1185">Reference proteome</keyword>
<dbReference type="Proteomes" id="UP000646946">
    <property type="component" value="Unassembled WGS sequence"/>
</dbReference>
<evidence type="ECO:0000313" key="1">
    <source>
        <dbReference type="EMBL" id="HIK00723.1"/>
    </source>
</evidence>
<gene>
    <name evidence="1" type="ORF">H1016_04235</name>
</gene>
<reference evidence="1 2" key="1">
    <citation type="journal article" name="Nat. Commun.">
        <title>Undinarchaeota illuminate DPANN phylogeny and the impact of gene transfer on archaeal evolution.</title>
        <authorList>
            <person name="Dombrowski N."/>
            <person name="Williams T.A."/>
            <person name="Sun J."/>
            <person name="Woodcroft B.J."/>
            <person name="Lee J.H."/>
            <person name="Minh B.Q."/>
            <person name="Rinke C."/>
            <person name="Spang A."/>
        </authorList>
    </citation>
    <scope>NUCLEOTIDE SEQUENCE [LARGE SCALE GENOMIC DNA]</scope>
    <source>
        <strain evidence="1">MAG_bin1129</strain>
    </source>
</reference>
<sequence>MGTLQPQKKLKIAVLIADSDFTSLQNDKNLLQIYGESILQITYYKLKPIFDKVLVIVNSFDQQSIYSRQLGEDVLVNLNGNKNELTAALTALNAC</sequence>
<dbReference type="AlphaFoldDB" id="A0A832V1Y3"/>
<dbReference type="EMBL" id="DVAB01000036">
    <property type="protein sequence ID" value="HIK00723.1"/>
    <property type="molecule type" value="Genomic_DNA"/>
</dbReference>
<dbReference type="Gene3D" id="3.90.550.10">
    <property type="entry name" value="Spore Coat Polysaccharide Biosynthesis Protein SpsA, Chain A"/>
    <property type="match status" value="1"/>
</dbReference>
<name>A0A832V1Y3_9ARCH</name>
<dbReference type="InterPro" id="IPR029044">
    <property type="entry name" value="Nucleotide-diphossugar_trans"/>
</dbReference>
<dbReference type="SUPFAM" id="SSF53448">
    <property type="entry name" value="Nucleotide-diphospho-sugar transferases"/>
    <property type="match status" value="1"/>
</dbReference>
<feature type="non-terminal residue" evidence="1">
    <location>
        <position position="95"/>
    </location>
</feature>
<accession>A0A832V1Y3</accession>
<evidence type="ECO:0000313" key="2">
    <source>
        <dbReference type="Proteomes" id="UP000646946"/>
    </source>
</evidence>
<protein>
    <submittedName>
        <fullName evidence="1">Uncharacterized protein</fullName>
    </submittedName>
</protein>
<comment type="caution">
    <text evidence="1">The sequence shown here is derived from an EMBL/GenBank/DDBJ whole genome shotgun (WGS) entry which is preliminary data.</text>
</comment>
<proteinExistence type="predicted"/>
<organism evidence="1 2">
    <name type="scientific">Candidatus Naiadarchaeum limnaeum</name>
    <dbReference type="NCBI Taxonomy" id="2756139"/>
    <lineage>
        <taxon>Archaea</taxon>
        <taxon>Candidatus Undinarchaeota</taxon>
        <taxon>Candidatus Undinarchaeia</taxon>
        <taxon>Candidatus Naiadarchaeales</taxon>
        <taxon>Candidatus Naiadarchaeaceae</taxon>
        <taxon>Candidatus Naiadarchaeum</taxon>
    </lineage>
</organism>